<dbReference type="SUPFAM" id="SSF52540">
    <property type="entry name" value="P-loop containing nucleoside triphosphate hydrolases"/>
    <property type="match status" value="2"/>
</dbReference>
<evidence type="ECO:0000256" key="9">
    <source>
        <dbReference type="ARBA" id="ARBA00049563"/>
    </source>
</evidence>
<dbReference type="InterPro" id="IPR039657">
    <property type="entry name" value="Dimethylallyltransferase"/>
</dbReference>
<evidence type="ECO:0000256" key="3">
    <source>
        <dbReference type="ARBA" id="ARBA00012665"/>
    </source>
</evidence>
<comment type="catalytic activity">
    <reaction evidence="9">
        <text>adenosine(37) in tRNA + dimethylallyl diphosphate = N(6)-dimethylallyladenosine(37) in tRNA + diphosphate</text>
        <dbReference type="Rhea" id="RHEA:26482"/>
        <dbReference type="Rhea" id="RHEA-COMP:10162"/>
        <dbReference type="Rhea" id="RHEA-COMP:10375"/>
        <dbReference type="ChEBI" id="CHEBI:33019"/>
        <dbReference type="ChEBI" id="CHEBI:57623"/>
        <dbReference type="ChEBI" id="CHEBI:74411"/>
        <dbReference type="ChEBI" id="CHEBI:74415"/>
        <dbReference type="EC" id="2.5.1.75"/>
    </reaction>
</comment>
<protein>
    <recommendedName>
        <fullName evidence="3">tRNA dimethylallyltransferase</fullName>
        <ecNumber evidence="3">2.5.1.75</ecNumber>
    </recommendedName>
</protein>
<evidence type="ECO:0000256" key="5">
    <source>
        <dbReference type="ARBA" id="ARBA00022694"/>
    </source>
</evidence>
<dbReference type="EC" id="2.5.1.75" evidence="3"/>
<dbReference type="Gene3D" id="3.40.50.300">
    <property type="entry name" value="P-loop containing nucleotide triphosphate hydrolases"/>
    <property type="match status" value="1"/>
</dbReference>
<dbReference type="EMBL" id="UINC01080138">
    <property type="protein sequence ID" value="SVC22803.1"/>
    <property type="molecule type" value="Genomic_DNA"/>
</dbReference>
<comment type="similarity">
    <text evidence="2">Belongs to the IPP transferase family.</text>
</comment>
<keyword evidence="4" id="KW-0808">Transferase</keyword>
<keyword evidence="8" id="KW-0460">Magnesium</keyword>
<dbReference type="GO" id="GO:0006400">
    <property type="term" value="P:tRNA modification"/>
    <property type="evidence" value="ECO:0007669"/>
    <property type="project" value="TreeGrafter"/>
</dbReference>
<evidence type="ECO:0000256" key="2">
    <source>
        <dbReference type="ARBA" id="ARBA00005842"/>
    </source>
</evidence>
<organism evidence="10">
    <name type="scientific">marine metagenome</name>
    <dbReference type="NCBI Taxonomy" id="408172"/>
    <lineage>
        <taxon>unclassified sequences</taxon>
        <taxon>metagenomes</taxon>
        <taxon>ecological metagenomes</taxon>
    </lineage>
</organism>
<dbReference type="PANTHER" id="PTHR11088">
    <property type="entry name" value="TRNA DIMETHYLALLYLTRANSFERASE"/>
    <property type="match status" value="1"/>
</dbReference>
<dbReference type="HAMAP" id="MF_00185">
    <property type="entry name" value="IPP_trans"/>
    <property type="match status" value="1"/>
</dbReference>
<dbReference type="GO" id="GO:0052381">
    <property type="term" value="F:tRNA dimethylallyltransferase activity"/>
    <property type="evidence" value="ECO:0007669"/>
    <property type="project" value="UniProtKB-EC"/>
</dbReference>
<dbReference type="AlphaFoldDB" id="A0A382KH94"/>
<dbReference type="InterPro" id="IPR018022">
    <property type="entry name" value="IPT"/>
</dbReference>
<evidence type="ECO:0000256" key="7">
    <source>
        <dbReference type="ARBA" id="ARBA00022840"/>
    </source>
</evidence>
<dbReference type="Pfam" id="PF01715">
    <property type="entry name" value="IPPT"/>
    <property type="match status" value="1"/>
</dbReference>
<comment type="cofactor">
    <cofactor evidence="1">
        <name>Mg(2+)</name>
        <dbReference type="ChEBI" id="CHEBI:18420"/>
    </cofactor>
</comment>
<evidence type="ECO:0000256" key="8">
    <source>
        <dbReference type="ARBA" id="ARBA00022842"/>
    </source>
</evidence>
<keyword evidence="5" id="KW-0819">tRNA processing</keyword>
<name>A0A382KH94_9ZZZZ</name>
<keyword evidence="6" id="KW-0547">Nucleotide-binding</keyword>
<sequence length="307" mass="35514">MEQEKKVILLAGPTASGKSKLAIKLAQHFNGEIINADSMQIYKEFSIITSKPNLQDTKIIRHHLYGFNPVKKKFSTGHWLQMAINKIEEQWKDGKTPIVVGGSGLYFKALTDGLVKIPDIPNNLRTIVRRQHKKVGQKVFFKSLIKLDPLAKSFILPSDSQRSMRAYEVKKFTNKSLFELIKGTKSNFNNSVFKKLFINTPKELLNKKIEKRVEKMFDEGAVEEVKFFLKMKVYHELSSNKIIGIKEIRDYLKGKTTAIKAKELISQKTRQYAKRQFTWARGHMKSWEMIYSPNINDLFKKTINKIS</sequence>
<reference evidence="10" key="1">
    <citation type="submission" date="2018-05" db="EMBL/GenBank/DDBJ databases">
        <authorList>
            <person name="Lanie J.A."/>
            <person name="Ng W.-L."/>
            <person name="Kazmierczak K.M."/>
            <person name="Andrzejewski T.M."/>
            <person name="Davidsen T.M."/>
            <person name="Wayne K.J."/>
            <person name="Tettelin H."/>
            <person name="Glass J.I."/>
            <person name="Rusch D."/>
            <person name="Podicherti R."/>
            <person name="Tsui H.-C.T."/>
            <person name="Winkler M.E."/>
        </authorList>
    </citation>
    <scope>NUCLEOTIDE SEQUENCE</scope>
</reference>
<evidence type="ECO:0000256" key="1">
    <source>
        <dbReference type="ARBA" id="ARBA00001946"/>
    </source>
</evidence>
<dbReference type="NCBIfam" id="TIGR00174">
    <property type="entry name" value="miaA"/>
    <property type="match status" value="1"/>
</dbReference>
<proteinExistence type="inferred from homology"/>
<evidence type="ECO:0000256" key="4">
    <source>
        <dbReference type="ARBA" id="ARBA00022679"/>
    </source>
</evidence>
<keyword evidence="7" id="KW-0067">ATP-binding</keyword>
<dbReference type="Gene3D" id="1.10.20.140">
    <property type="match status" value="1"/>
</dbReference>
<dbReference type="PANTHER" id="PTHR11088:SF60">
    <property type="entry name" value="TRNA DIMETHYLALLYLTRANSFERASE"/>
    <property type="match status" value="1"/>
</dbReference>
<accession>A0A382KH94</accession>
<evidence type="ECO:0000256" key="6">
    <source>
        <dbReference type="ARBA" id="ARBA00022741"/>
    </source>
</evidence>
<evidence type="ECO:0000313" key="10">
    <source>
        <dbReference type="EMBL" id="SVC22803.1"/>
    </source>
</evidence>
<gene>
    <name evidence="10" type="ORF">METZ01_LOCUS275657</name>
</gene>
<dbReference type="InterPro" id="IPR027417">
    <property type="entry name" value="P-loop_NTPase"/>
</dbReference>
<dbReference type="GO" id="GO:0005524">
    <property type="term" value="F:ATP binding"/>
    <property type="evidence" value="ECO:0007669"/>
    <property type="project" value="UniProtKB-KW"/>
</dbReference>